<dbReference type="SUPFAM" id="SSF53335">
    <property type="entry name" value="S-adenosyl-L-methionine-dependent methyltransferases"/>
    <property type="match status" value="2"/>
</dbReference>
<gene>
    <name evidence="9" type="ORF">M408DRAFT_165047</name>
</gene>
<dbReference type="Gene3D" id="3.40.50.12710">
    <property type="match status" value="1"/>
</dbReference>
<dbReference type="InterPro" id="IPR029063">
    <property type="entry name" value="SAM-dependent_MTases_sf"/>
</dbReference>
<dbReference type="AlphaFoldDB" id="A0A0C3ASC6"/>
<dbReference type="Proteomes" id="UP000054097">
    <property type="component" value="Unassembled WGS sequence"/>
</dbReference>
<dbReference type="EC" id="2.1.1.320" evidence="7"/>
<feature type="compositionally biased region" description="Gly residues" evidence="8">
    <location>
        <begin position="329"/>
        <end position="338"/>
    </location>
</feature>
<evidence type="ECO:0000256" key="2">
    <source>
        <dbReference type="ARBA" id="ARBA00005891"/>
    </source>
</evidence>
<evidence type="ECO:0000256" key="6">
    <source>
        <dbReference type="ARBA" id="ARBA00048612"/>
    </source>
</evidence>
<accession>A0A0C3ASC6</accession>
<evidence type="ECO:0000313" key="10">
    <source>
        <dbReference type="Proteomes" id="UP000054097"/>
    </source>
</evidence>
<comment type="subcellular location">
    <subcellularLocation>
        <location evidence="1 7">Mitochondrion</location>
    </subcellularLocation>
</comment>
<dbReference type="InterPro" id="IPR003788">
    <property type="entry name" value="NDUFAF7"/>
</dbReference>
<dbReference type="Pfam" id="PF02636">
    <property type="entry name" value="Methyltransf_28"/>
    <property type="match status" value="1"/>
</dbReference>
<dbReference type="EMBL" id="KN824298">
    <property type="protein sequence ID" value="KIM27465.1"/>
    <property type="molecule type" value="Genomic_DNA"/>
</dbReference>
<dbReference type="GO" id="GO:0032981">
    <property type="term" value="P:mitochondrial respiratory chain complex I assembly"/>
    <property type="evidence" value="ECO:0007669"/>
    <property type="project" value="TreeGrafter"/>
</dbReference>
<sequence length="412" mass="44680">MRYSLGRLRLQPTIHTARQCLQGRIRNYHEVKTPLEQLILNSIKATGPISVANYIQLCLAHPTHGYYMKGDPLGVSGDFITSPEISQVFGELAAIWFLSTLQSQTTGATSTPSKGVRLVELGPGRGTLMNDILRVFRGPLASSTPVKSVHLIETSPALREKQKTALSTYLESNISRSPPLDVQWHEQIEDVPEDSSVDTLVIANEFFDALPIHVFEKASDGWHEVLVDSSRHESIIQRPGAISKVSSSSSPPSHRLRFVLSHSPVPIPAVSTNPRFAKVPNGTRIEYSRAAVNIMRKIGRLISPGESGEPGSTEKAASSSDPVRVVSGESGGGGGGASNRGGMALLVDYGADHFFSSSLRGIRNHQIVDPFEEPGNSDLTSNVDFASLRDALVEFPKGTLVVKWSWQATDAE</sequence>
<evidence type="ECO:0000256" key="4">
    <source>
        <dbReference type="ARBA" id="ARBA00022679"/>
    </source>
</evidence>
<protein>
    <recommendedName>
        <fullName evidence="7">Protein arginine methyltransferase NDUFAF7</fullName>
        <ecNumber evidence="7">2.1.1.320</ecNumber>
    </recommendedName>
</protein>
<evidence type="ECO:0000256" key="3">
    <source>
        <dbReference type="ARBA" id="ARBA00022603"/>
    </source>
</evidence>
<dbReference type="InterPro" id="IPR038375">
    <property type="entry name" value="NDUFAF7_sf"/>
</dbReference>
<reference evidence="9 10" key="1">
    <citation type="submission" date="2014-04" db="EMBL/GenBank/DDBJ databases">
        <authorList>
            <consortium name="DOE Joint Genome Institute"/>
            <person name="Kuo A."/>
            <person name="Zuccaro A."/>
            <person name="Kohler A."/>
            <person name="Nagy L.G."/>
            <person name="Floudas D."/>
            <person name="Copeland A."/>
            <person name="Barry K.W."/>
            <person name="Cichocki N."/>
            <person name="Veneault-Fourrey C."/>
            <person name="LaButti K."/>
            <person name="Lindquist E.A."/>
            <person name="Lipzen A."/>
            <person name="Lundell T."/>
            <person name="Morin E."/>
            <person name="Murat C."/>
            <person name="Sun H."/>
            <person name="Tunlid A."/>
            <person name="Henrissat B."/>
            <person name="Grigoriev I.V."/>
            <person name="Hibbett D.S."/>
            <person name="Martin F."/>
            <person name="Nordberg H.P."/>
            <person name="Cantor M.N."/>
            <person name="Hua S.X."/>
        </authorList>
    </citation>
    <scope>NUCLEOTIDE SEQUENCE [LARGE SCALE GENOMIC DNA]</scope>
    <source>
        <strain evidence="9 10">MAFF 305830</strain>
    </source>
</reference>
<evidence type="ECO:0000256" key="5">
    <source>
        <dbReference type="ARBA" id="ARBA00023128"/>
    </source>
</evidence>
<comment type="similarity">
    <text evidence="2 7">Belongs to the NDUFAF7 family.</text>
</comment>
<keyword evidence="3 7" id="KW-0489">Methyltransferase</keyword>
<dbReference type="OrthoDB" id="438553at2759"/>
<evidence type="ECO:0000313" key="9">
    <source>
        <dbReference type="EMBL" id="KIM27465.1"/>
    </source>
</evidence>
<name>A0A0C3ASC6_SERVB</name>
<evidence type="ECO:0000256" key="1">
    <source>
        <dbReference type="ARBA" id="ARBA00004173"/>
    </source>
</evidence>
<dbReference type="GO" id="GO:0035243">
    <property type="term" value="F:protein-arginine omega-N symmetric methyltransferase activity"/>
    <property type="evidence" value="ECO:0007669"/>
    <property type="project" value="UniProtKB-EC"/>
</dbReference>
<dbReference type="PANTHER" id="PTHR12049:SF7">
    <property type="entry name" value="PROTEIN ARGININE METHYLTRANSFERASE NDUFAF7, MITOCHONDRIAL"/>
    <property type="match status" value="1"/>
</dbReference>
<organism evidence="9 10">
    <name type="scientific">Serendipita vermifera MAFF 305830</name>
    <dbReference type="NCBI Taxonomy" id="933852"/>
    <lineage>
        <taxon>Eukaryota</taxon>
        <taxon>Fungi</taxon>
        <taxon>Dikarya</taxon>
        <taxon>Basidiomycota</taxon>
        <taxon>Agaricomycotina</taxon>
        <taxon>Agaricomycetes</taxon>
        <taxon>Sebacinales</taxon>
        <taxon>Serendipitaceae</taxon>
        <taxon>Serendipita</taxon>
    </lineage>
</organism>
<dbReference type="STRING" id="933852.A0A0C3ASC6"/>
<dbReference type="GO" id="GO:0005739">
    <property type="term" value="C:mitochondrion"/>
    <property type="evidence" value="ECO:0007669"/>
    <property type="project" value="UniProtKB-SubCell"/>
</dbReference>
<keyword evidence="4 7" id="KW-0808">Transferase</keyword>
<dbReference type="HOGENOM" id="CLU_024840_2_1_1"/>
<dbReference type="GO" id="GO:0032259">
    <property type="term" value="P:methylation"/>
    <property type="evidence" value="ECO:0007669"/>
    <property type="project" value="UniProtKB-KW"/>
</dbReference>
<feature type="region of interest" description="Disordered" evidence="8">
    <location>
        <begin position="302"/>
        <end position="338"/>
    </location>
</feature>
<evidence type="ECO:0000256" key="7">
    <source>
        <dbReference type="RuleBase" id="RU364114"/>
    </source>
</evidence>
<keyword evidence="10" id="KW-1185">Reference proteome</keyword>
<evidence type="ECO:0000256" key="8">
    <source>
        <dbReference type="SAM" id="MobiDB-lite"/>
    </source>
</evidence>
<proteinExistence type="inferred from homology"/>
<keyword evidence="5 7" id="KW-0496">Mitochondrion</keyword>
<reference evidence="10" key="2">
    <citation type="submission" date="2015-01" db="EMBL/GenBank/DDBJ databases">
        <title>Evolutionary Origins and Diversification of the Mycorrhizal Mutualists.</title>
        <authorList>
            <consortium name="DOE Joint Genome Institute"/>
            <consortium name="Mycorrhizal Genomics Consortium"/>
            <person name="Kohler A."/>
            <person name="Kuo A."/>
            <person name="Nagy L.G."/>
            <person name="Floudas D."/>
            <person name="Copeland A."/>
            <person name="Barry K.W."/>
            <person name="Cichocki N."/>
            <person name="Veneault-Fourrey C."/>
            <person name="LaButti K."/>
            <person name="Lindquist E.A."/>
            <person name="Lipzen A."/>
            <person name="Lundell T."/>
            <person name="Morin E."/>
            <person name="Murat C."/>
            <person name="Riley R."/>
            <person name="Ohm R."/>
            <person name="Sun H."/>
            <person name="Tunlid A."/>
            <person name="Henrissat B."/>
            <person name="Grigoriev I.V."/>
            <person name="Hibbett D.S."/>
            <person name="Martin F."/>
        </authorList>
    </citation>
    <scope>NUCLEOTIDE SEQUENCE [LARGE SCALE GENOMIC DNA]</scope>
    <source>
        <strain evidence="10">MAFF 305830</strain>
    </source>
</reference>
<dbReference type="PANTHER" id="PTHR12049">
    <property type="entry name" value="PROTEIN ARGININE METHYLTRANSFERASE NDUFAF7, MITOCHONDRIAL"/>
    <property type="match status" value="1"/>
</dbReference>
<comment type="catalytic activity">
    <reaction evidence="6 7">
        <text>L-arginyl-[protein] + 2 S-adenosyl-L-methionine = N(omega),N(omega)'-dimethyl-L-arginyl-[protein] + 2 S-adenosyl-L-homocysteine + 2 H(+)</text>
        <dbReference type="Rhea" id="RHEA:48108"/>
        <dbReference type="Rhea" id="RHEA-COMP:10532"/>
        <dbReference type="Rhea" id="RHEA-COMP:11992"/>
        <dbReference type="ChEBI" id="CHEBI:15378"/>
        <dbReference type="ChEBI" id="CHEBI:29965"/>
        <dbReference type="ChEBI" id="CHEBI:57856"/>
        <dbReference type="ChEBI" id="CHEBI:59789"/>
        <dbReference type="ChEBI" id="CHEBI:88221"/>
        <dbReference type="EC" id="2.1.1.320"/>
    </reaction>
</comment>
<comment type="function">
    <text evidence="7">Arginine methyltransferase involved in the assembly or stability of mitochondrial NADH:ubiquinone oxidoreductase complex (complex I).</text>
</comment>